<evidence type="ECO:0000259" key="1">
    <source>
        <dbReference type="PROSITE" id="PS50883"/>
    </source>
</evidence>
<dbReference type="Gene3D" id="3.20.20.450">
    <property type="entry name" value="EAL domain"/>
    <property type="match status" value="1"/>
</dbReference>
<evidence type="ECO:0000313" key="2">
    <source>
        <dbReference type="EMBL" id="MCQ8105313.1"/>
    </source>
</evidence>
<accession>A0ABT1TIM2</accession>
<sequence>MQQPDKNYPIGCQVCRNTQDLGIDFTMAFQPIVDVTRGSIYGYEALVRGPHNESAISVLSQVNDGNRYRFDQSIRVKALDLANKPGLQGILSINFLPNAVYRPEACIRATLEAAEELNFPTERIMFEVNEGERVTDGDHLRGIFEEYKRHNFITAIDDFGAGYAGLNLLAELHPHIIKLDMALTRNIHTDRVRRSLVFAILAACKELSIQVIAEGIECIEECVVLAEKGVELFQGYHFAKPGFECLPSIPESAWPTIG</sequence>
<comment type="caution">
    <text evidence="2">The sequence shown here is derived from an EMBL/GenBank/DDBJ whole genome shotgun (WGS) entry which is preliminary data.</text>
</comment>
<dbReference type="Proteomes" id="UP001524499">
    <property type="component" value="Unassembled WGS sequence"/>
</dbReference>
<gene>
    <name evidence="2" type="ORF">NP590_14455</name>
</gene>
<dbReference type="SUPFAM" id="SSF141868">
    <property type="entry name" value="EAL domain-like"/>
    <property type="match status" value="1"/>
</dbReference>
<dbReference type="InterPro" id="IPR050706">
    <property type="entry name" value="Cyclic-di-GMP_PDE-like"/>
</dbReference>
<dbReference type="CDD" id="cd01948">
    <property type="entry name" value="EAL"/>
    <property type="match status" value="1"/>
</dbReference>
<dbReference type="PANTHER" id="PTHR33121:SF15">
    <property type="entry name" value="BLUE LIGHT- AND TEMPERATURE-REGULATED ANTIREPRESSOR BLUF"/>
    <property type="match status" value="1"/>
</dbReference>
<dbReference type="PROSITE" id="PS50883">
    <property type="entry name" value="EAL"/>
    <property type="match status" value="1"/>
</dbReference>
<dbReference type="PANTHER" id="PTHR33121">
    <property type="entry name" value="CYCLIC DI-GMP PHOSPHODIESTERASE PDEF"/>
    <property type="match status" value="1"/>
</dbReference>
<dbReference type="EMBL" id="JANIBJ010000027">
    <property type="protein sequence ID" value="MCQ8105313.1"/>
    <property type="molecule type" value="Genomic_DNA"/>
</dbReference>
<name>A0ABT1TIM2_9GAMM</name>
<protein>
    <submittedName>
        <fullName evidence="2">EAL domain-containing protein</fullName>
    </submittedName>
</protein>
<dbReference type="InterPro" id="IPR001633">
    <property type="entry name" value="EAL_dom"/>
</dbReference>
<dbReference type="Pfam" id="PF00563">
    <property type="entry name" value="EAL"/>
    <property type="match status" value="1"/>
</dbReference>
<feature type="domain" description="EAL" evidence="1">
    <location>
        <begin position="7"/>
        <end position="255"/>
    </location>
</feature>
<dbReference type="InterPro" id="IPR035919">
    <property type="entry name" value="EAL_sf"/>
</dbReference>
<keyword evidence="3" id="KW-1185">Reference proteome</keyword>
<reference evidence="2 3" key="1">
    <citation type="submission" date="2022-07" db="EMBL/GenBank/DDBJ databases">
        <title>Methylomonas rivi sp. nov., Methylomonas rosea sp. nov., Methylomonas aureus sp. nov. and Methylomonas subterranea sp. nov., four novel methanotrophs isolated from a freshwater creek and the deep terrestrial subsurface.</title>
        <authorList>
            <person name="Abin C."/>
            <person name="Sankaranarayanan K."/>
            <person name="Garner C."/>
            <person name="Sindelar R."/>
            <person name="Kotary K."/>
            <person name="Garner R."/>
            <person name="Barclay S."/>
            <person name="Lawson P."/>
            <person name="Krumholz L."/>
        </authorList>
    </citation>
    <scope>NUCLEOTIDE SEQUENCE [LARGE SCALE GENOMIC DNA]</scope>
    <source>
        <strain evidence="2 3">SURF-2</strain>
    </source>
</reference>
<proteinExistence type="predicted"/>
<evidence type="ECO:0000313" key="3">
    <source>
        <dbReference type="Proteomes" id="UP001524499"/>
    </source>
</evidence>
<dbReference type="RefSeq" id="WP_256603253.1">
    <property type="nucleotide sequence ID" value="NZ_JANIBJ010000027.1"/>
</dbReference>
<organism evidence="2 3">
    <name type="scientific">Methylomonas subterranea</name>
    <dbReference type="NCBI Taxonomy" id="2952225"/>
    <lineage>
        <taxon>Bacteria</taxon>
        <taxon>Pseudomonadati</taxon>
        <taxon>Pseudomonadota</taxon>
        <taxon>Gammaproteobacteria</taxon>
        <taxon>Methylococcales</taxon>
        <taxon>Methylococcaceae</taxon>
        <taxon>Methylomonas</taxon>
    </lineage>
</organism>
<dbReference type="SMART" id="SM00052">
    <property type="entry name" value="EAL"/>
    <property type="match status" value="1"/>
</dbReference>